<reference evidence="8 9" key="1">
    <citation type="submission" date="2014-07" db="EMBL/GenBank/DDBJ databases">
        <title>Methanogenic archaea and the global carbon cycle.</title>
        <authorList>
            <person name="Henriksen J.R."/>
            <person name="Luke J."/>
            <person name="Reinhart S."/>
            <person name="Benedict M.N."/>
            <person name="Youngblut N.D."/>
            <person name="Metcalf M.E."/>
            <person name="Whitaker R.J."/>
            <person name="Metcalf W.W."/>
        </authorList>
    </citation>
    <scope>NUCLEOTIDE SEQUENCE [LARGE SCALE GENOMIC DNA]</scope>
    <source>
        <strain evidence="8 9">Wiesmoor</strain>
    </source>
</reference>
<dbReference type="PATRIC" id="fig|1434109.4.peg.1931"/>
<keyword evidence="2" id="KW-1003">Cell membrane</keyword>
<feature type="region of interest" description="Disordered" evidence="6">
    <location>
        <begin position="126"/>
        <end position="153"/>
    </location>
</feature>
<evidence type="ECO:0000256" key="4">
    <source>
        <dbReference type="ARBA" id="ARBA00022989"/>
    </source>
</evidence>
<feature type="transmembrane region" description="Helical" evidence="7">
    <location>
        <begin position="61"/>
        <end position="79"/>
    </location>
</feature>
<dbReference type="KEGG" id="mbw:MSBRW_1536"/>
<feature type="compositionally biased region" description="Low complexity" evidence="6">
    <location>
        <begin position="128"/>
        <end position="138"/>
    </location>
</feature>
<evidence type="ECO:0000313" key="9">
    <source>
        <dbReference type="Proteomes" id="UP000033038"/>
    </source>
</evidence>
<evidence type="ECO:0000256" key="1">
    <source>
        <dbReference type="ARBA" id="ARBA00004651"/>
    </source>
</evidence>
<dbReference type="GeneID" id="24823015"/>
<accession>A0A0E3QIZ7</accession>
<evidence type="ECO:0000256" key="3">
    <source>
        <dbReference type="ARBA" id="ARBA00022692"/>
    </source>
</evidence>
<feature type="transmembrane region" description="Helical" evidence="7">
    <location>
        <begin position="33"/>
        <end position="49"/>
    </location>
</feature>
<dbReference type="GO" id="GO:0005886">
    <property type="term" value="C:plasma membrane"/>
    <property type="evidence" value="ECO:0007669"/>
    <property type="project" value="UniProtKB-SubCell"/>
</dbReference>
<evidence type="ECO:0000313" key="8">
    <source>
        <dbReference type="EMBL" id="AKB50789.1"/>
    </source>
</evidence>
<sequence>MLKQFSIILIIYFLGDLMQKALGLPIPGNVLGMLILFFSLYTGVVKLNMIDKISDFLLENMAFFFLPAGASLITCFALLEGKLTAILTVSLISTFVILAVTGLTVELVQRFFRKKPVKIASRIENKGNKANNNGSGRNTKSVHAHENRREEVI</sequence>
<organism evidence="8 9">
    <name type="scientific">Methanosarcina barkeri str. Wiesmoor</name>
    <dbReference type="NCBI Taxonomy" id="1434109"/>
    <lineage>
        <taxon>Archaea</taxon>
        <taxon>Methanobacteriati</taxon>
        <taxon>Methanobacteriota</taxon>
        <taxon>Stenosarchaea group</taxon>
        <taxon>Methanomicrobia</taxon>
        <taxon>Methanosarcinales</taxon>
        <taxon>Methanosarcinaceae</taxon>
        <taxon>Methanosarcina</taxon>
    </lineage>
</organism>
<proteinExistence type="predicted"/>
<dbReference type="Proteomes" id="UP000033038">
    <property type="component" value="Chromosome"/>
</dbReference>
<protein>
    <submittedName>
        <fullName evidence="8">Antiholin-like protein LrgA</fullName>
    </submittedName>
</protein>
<keyword evidence="3 7" id="KW-0812">Transmembrane</keyword>
<evidence type="ECO:0000256" key="7">
    <source>
        <dbReference type="SAM" id="Phobius"/>
    </source>
</evidence>
<dbReference type="HOGENOM" id="CLU_113736_2_2_2"/>
<name>A0A0E3QIZ7_METBA</name>
<dbReference type="InterPro" id="IPR005538">
    <property type="entry name" value="LrgA/CidA"/>
</dbReference>
<evidence type="ECO:0000256" key="5">
    <source>
        <dbReference type="ARBA" id="ARBA00023136"/>
    </source>
</evidence>
<dbReference type="PANTHER" id="PTHR33931">
    <property type="entry name" value="HOLIN-LIKE PROTEIN CIDA-RELATED"/>
    <property type="match status" value="1"/>
</dbReference>
<evidence type="ECO:0000256" key="2">
    <source>
        <dbReference type="ARBA" id="ARBA00022475"/>
    </source>
</evidence>
<dbReference type="AlphaFoldDB" id="A0A0E3QIZ7"/>
<keyword evidence="5 7" id="KW-0472">Membrane</keyword>
<feature type="transmembrane region" description="Helical" evidence="7">
    <location>
        <begin position="85"/>
        <end position="108"/>
    </location>
</feature>
<comment type="subcellular location">
    <subcellularLocation>
        <location evidence="1">Cell membrane</location>
        <topology evidence="1">Multi-pass membrane protein</topology>
    </subcellularLocation>
</comment>
<dbReference type="Pfam" id="PF03788">
    <property type="entry name" value="LrgA"/>
    <property type="match status" value="1"/>
</dbReference>
<dbReference type="EMBL" id="CP009526">
    <property type="protein sequence ID" value="AKB50789.1"/>
    <property type="molecule type" value="Genomic_DNA"/>
</dbReference>
<feature type="compositionally biased region" description="Basic and acidic residues" evidence="6">
    <location>
        <begin position="143"/>
        <end position="153"/>
    </location>
</feature>
<dbReference type="RefSeq" id="WP_011308124.1">
    <property type="nucleotide sequence ID" value="NZ_CP009526.1"/>
</dbReference>
<keyword evidence="4 7" id="KW-1133">Transmembrane helix</keyword>
<evidence type="ECO:0000256" key="6">
    <source>
        <dbReference type="SAM" id="MobiDB-lite"/>
    </source>
</evidence>
<dbReference type="PANTHER" id="PTHR33931:SF2">
    <property type="entry name" value="HOLIN-LIKE PROTEIN CIDA"/>
    <property type="match status" value="1"/>
</dbReference>
<gene>
    <name evidence="8" type="ORF">MSBRW_1536</name>
</gene>